<evidence type="ECO:0000256" key="2">
    <source>
        <dbReference type="SAM" id="Phobius"/>
    </source>
</evidence>
<feature type="transmembrane region" description="Helical" evidence="2">
    <location>
        <begin position="89"/>
        <end position="113"/>
    </location>
</feature>
<feature type="transmembrane region" description="Helical" evidence="2">
    <location>
        <begin position="175"/>
        <end position="193"/>
    </location>
</feature>
<dbReference type="InterPro" id="IPR015422">
    <property type="entry name" value="PyrdxlP-dep_Trfase_small"/>
</dbReference>
<keyword evidence="2" id="KW-0812">Transmembrane</keyword>
<dbReference type="SUPFAM" id="SSF53383">
    <property type="entry name" value="PLP-dependent transferases"/>
    <property type="match status" value="1"/>
</dbReference>
<organism evidence="4">
    <name type="scientific">Ananas comosus var. bracteatus</name>
    <name type="common">red pineapple</name>
    <dbReference type="NCBI Taxonomy" id="296719"/>
    <lineage>
        <taxon>Eukaryota</taxon>
        <taxon>Viridiplantae</taxon>
        <taxon>Streptophyta</taxon>
        <taxon>Embryophyta</taxon>
        <taxon>Tracheophyta</taxon>
        <taxon>Spermatophyta</taxon>
        <taxon>Magnoliopsida</taxon>
        <taxon>Liliopsida</taxon>
        <taxon>Poales</taxon>
        <taxon>Bromeliaceae</taxon>
        <taxon>Bromelioideae</taxon>
        <taxon>Ananas</taxon>
    </lineage>
</organism>
<dbReference type="InterPro" id="IPR015424">
    <property type="entry name" value="PyrdxlP-dep_Trfase"/>
</dbReference>
<evidence type="ECO:0000256" key="1">
    <source>
        <dbReference type="SAM" id="MobiDB-lite"/>
    </source>
</evidence>
<dbReference type="Pfam" id="PF03017">
    <property type="entry name" value="Transposase_23"/>
    <property type="match status" value="1"/>
</dbReference>
<feature type="domain" description="Transposase Tnp1/En/Spm-like" evidence="3">
    <location>
        <begin position="213"/>
        <end position="278"/>
    </location>
</feature>
<dbReference type="AlphaFoldDB" id="A0A6V7QGM6"/>
<evidence type="ECO:0000259" key="3">
    <source>
        <dbReference type="Pfam" id="PF03017"/>
    </source>
</evidence>
<dbReference type="InterPro" id="IPR004264">
    <property type="entry name" value="Transposase_23"/>
</dbReference>
<dbReference type="EMBL" id="LR862135">
    <property type="protein sequence ID" value="CAD1841956.1"/>
    <property type="molecule type" value="Genomic_DNA"/>
</dbReference>
<feature type="transmembrane region" description="Helical" evidence="2">
    <location>
        <begin position="119"/>
        <end position="141"/>
    </location>
</feature>
<gene>
    <name evidence="4" type="ORF">CB5_LOCUS25167</name>
</gene>
<keyword evidence="2" id="KW-0472">Membrane</keyword>
<proteinExistence type="predicted"/>
<evidence type="ECO:0000313" key="4">
    <source>
        <dbReference type="EMBL" id="CAD1841956.1"/>
    </source>
</evidence>
<feature type="compositionally biased region" description="Basic and acidic residues" evidence="1">
    <location>
        <begin position="1"/>
        <end position="11"/>
    </location>
</feature>
<dbReference type="Gene3D" id="3.90.1150.10">
    <property type="entry name" value="Aspartate Aminotransferase, domain 1"/>
    <property type="match status" value="1"/>
</dbReference>
<feature type="region of interest" description="Disordered" evidence="1">
    <location>
        <begin position="1"/>
        <end position="45"/>
    </location>
</feature>
<feature type="compositionally biased region" description="Basic and acidic residues" evidence="1">
    <location>
        <begin position="20"/>
        <end position="45"/>
    </location>
</feature>
<reference evidence="4" key="1">
    <citation type="submission" date="2020-07" db="EMBL/GenBank/DDBJ databases">
        <authorList>
            <person name="Lin J."/>
        </authorList>
    </citation>
    <scope>NUCLEOTIDE SEQUENCE</scope>
</reference>
<name>A0A6V7QGM6_ANACO</name>
<protein>
    <recommendedName>
        <fullName evidence="3">Transposase Tnp1/En/Spm-like domain-containing protein</fullName>
    </recommendedName>
</protein>
<accession>A0A6V7QGM6</accession>
<sequence>MPRPGFLEHGETTLFEDEGGDGHGGDRHGGLASKVSDRDRERKRMHSVRCDVDGKEYLDMTAGIANLLGHGDPYLAKAVKAQTNNLAEALGYGVHYVTLGSFFLLSRVFSFIIPTSNHIIAVDLAVGLLAVGVASNHIIVVDLAVSPLAVGVASNHIIAVDLAVPPLAVGVASNHIIAVYLSICFATTMAPVYRAKNISKRVQAVSNIMIGTEVYLRSLQKSHNHVAQGYLLSKDPTTKVGGFELGPQCWEIQIDVSIVRNELLLRPYSSYQTIGDAVGATVAWPYTFVKCK</sequence>
<keyword evidence="2" id="KW-1133">Transmembrane helix</keyword>